<sequence>MIDSIRASHSNLLDTLYELESKIEPRSRYGFIHGELGPDHVLINDKLEPYLIDIEGAEFFDIEHEHSFLQFRFGDYYRYLKNDTLDPNRMLFYRFHHHISLTSGGLRLLHRGFPNQQFAKDLTDHHSRCALRFIEG</sequence>
<proteinExistence type="predicted"/>
<gene>
    <name evidence="1" type="ORF">BACI71_70768</name>
</gene>
<dbReference type="InterPro" id="IPR011009">
    <property type="entry name" value="Kinase-like_dom_sf"/>
</dbReference>
<name>A0A654BWH3_BACMY</name>
<dbReference type="AlphaFoldDB" id="A0A654BWH3"/>
<dbReference type="EMBL" id="CABWMC010000032">
    <property type="protein sequence ID" value="VXC84700.1"/>
    <property type="molecule type" value="Genomic_DNA"/>
</dbReference>
<evidence type="ECO:0000313" key="1">
    <source>
        <dbReference type="EMBL" id="VXC84700.1"/>
    </source>
</evidence>
<dbReference type="SUPFAM" id="SSF56112">
    <property type="entry name" value="Protein kinase-like (PK-like)"/>
    <property type="match status" value="1"/>
</dbReference>
<reference evidence="1 2" key="1">
    <citation type="submission" date="2019-10" db="EMBL/GenBank/DDBJ databases">
        <authorList>
            <person name="Karimi E."/>
        </authorList>
    </citation>
    <scope>NUCLEOTIDE SEQUENCE [LARGE SCALE GENOMIC DNA]</scope>
    <source>
        <strain evidence="1">Bacillus sp. 71</strain>
    </source>
</reference>
<dbReference type="Proteomes" id="UP000437562">
    <property type="component" value="Unassembled WGS sequence"/>
</dbReference>
<evidence type="ECO:0000313" key="2">
    <source>
        <dbReference type="Proteomes" id="UP000437562"/>
    </source>
</evidence>
<evidence type="ECO:0008006" key="3">
    <source>
        <dbReference type="Google" id="ProtNLM"/>
    </source>
</evidence>
<accession>A0A654BWH3</accession>
<organism evidence="1 2">
    <name type="scientific">Bacillus mycoides</name>
    <dbReference type="NCBI Taxonomy" id="1405"/>
    <lineage>
        <taxon>Bacteria</taxon>
        <taxon>Bacillati</taxon>
        <taxon>Bacillota</taxon>
        <taxon>Bacilli</taxon>
        <taxon>Bacillales</taxon>
        <taxon>Bacillaceae</taxon>
        <taxon>Bacillus</taxon>
        <taxon>Bacillus cereus group</taxon>
    </lineage>
</organism>
<protein>
    <recommendedName>
        <fullName evidence="3">Aminoglycoside phosphotransferase domain-containing protein</fullName>
    </recommendedName>
</protein>